<dbReference type="GO" id="GO:0005524">
    <property type="term" value="F:ATP binding"/>
    <property type="evidence" value="ECO:0007669"/>
    <property type="project" value="UniProtKB-KW"/>
</dbReference>
<feature type="compositionally biased region" description="Basic and acidic residues" evidence="7">
    <location>
        <begin position="2575"/>
        <end position="2594"/>
    </location>
</feature>
<dbReference type="InterPro" id="IPR038718">
    <property type="entry name" value="SNF2-like_sf"/>
</dbReference>
<dbReference type="OrthoDB" id="3533284at2759"/>
<evidence type="ECO:0000256" key="5">
    <source>
        <dbReference type="ARBA" id="ARBA00022840"/>
    </source>
</evidence>
<dbReference type="GO" id="GO:0016887">
    <property type="term" value="F:ATP hydrolysis activity"/>
    <property type="evidence" value="ECO:0007669"/>
    <property type="project" value="InterPro"/>
</dbReference>
<dbReference type="InterPro" id="IPR057495">
    <property type="entry name" value="AAA_lid_BCS1"/>
</dbReference>
<feature type="region of interest" description="Disordered" evidence="7">
    <location>
        <begin position="3068"/>
        <end position="3107"/>
    </location>
</feature>
<feature type="compositionally biased region" description="Basic residues" evidence="7">
    <location>
        <begin position="1227"/>
        <end position="1243"/>
    </location>
</feature>
<evidence type="ECO:0000256" key="1">
    <source>
        <dbReference type="ARBA" id="ARBA00022723"/>
    </source>
</evidence>
<comment type="caution">
    <text evidence="10">The sequence shown here is derived from an EMBL/GenBank/DDBJ whole genome shotgun (WGS) entry which is preliminary data.</text>
</comment>
<dbReference type="GO" id="GO:0008270">
    <property type="term" value="F:zinc ion binding"/>
    <property type="evidence" value="ECO:0007669"/>
    <property type="project" value="UniProtKB-KW"/>
</dbReference>
<dbReference type="EMBL" id="JAAMPI010000084">
    <property type="protein sequence ID" value="KAF4636083.1"/>
    <property type="molecule type" value="Genomic_DNA"/>
</dbReference>
<feature type="compositionally biased region" description="Basic and acidic residues" evidence="7">
    <location>
        <begin position="2703"/>
        <end position="2712"/>
    </location>
</feature>
<feature type="compositionally biased region" description="Basic and acidic residues" evidence="7">
    <location>
        <begin position="3156"/>
        <end position="3204"/>
    </location>
</feature>
<organism evidence="10 11">
    <name type="scientific">Cudoniella acicularis</name>
    <dbReference type="NCBI Taxonomy" id="354080"/>
    <lineage>
        <taxon>Eukaryota</taxon>
        <taxon>Fungi</taxon>
        <taxon>Dikarya</taxon>
        <taxon>Ascomycota</taxon>
        <taxon>Pezizomycotina</taxon>
        <taxon>Leotiomycetes</taxon>
        <taxon>Helotiales</taxon>
        <taxon>Tricladiaceae</taxon>
        <taxon>Cudoniella</taxon>
    </lineage>
</organism>
<keyword evidence="4" id="KW-0862">Zinc</keyword>
<dbReference type="Pfam" id="PF00004">
    <property type="entry name" value="AAA"/>
    <property type="match status" value="1"/>
</dbReference>
<feature type="region of interest" description="Disordered" evidence="7">
    <location>
        <begin position="1098"/>
        <end position="1260"/>
    </location>
</feature>
<evidence type="ECO:0000256" key="6">
    <source>
        <dbReference type="SAM" id="Coils"/>
    </source>
</evidence>
<accession>A0A8H4RUZ4</accession>
<name>A0A8H4RUZ4_9HELO</name>
<evidence type="ECO:0000313" key="10">
    <source>
        <dbReference type="EMBL" id="KAF4636083.1"/>
    </source>
</evidence>
<dbReference type="InterPro" id="IPR014001">
    <property type="entry name" value="Helicase_ATP-bd"/>
</dbReference>
<dbReference type="Gene3D" id="3.40.50.10810">
    <property type="entry name" value="Tandem AAA-ATPase domain"/>
    <property type="match status" value="1"/>
</dbReference>
<dbReference type="Pfam" id="PF00176">
    <property type="entry name" value="SNF2-rel_dom"/>
    <property type="match status" value="1"/>
</dbReference>
<keyword evidence="3" id="KW-0863">Zinc-finger</keyword>
<dbReference type="InterPro" id="IPR000330">
    <property type="entry name" value="SNF2_N"/>
</dbReference>
<dbReference type="PROSITE" id="PS51194">
    <property type="entry name" value="HELICASE_CTER"/>
    <property type="match status" value="1"/>
</dbReference>
<protein>
    <recommendedName>
        <fullName evidence="12">Helicase ATP-binding domain-containing protein</fullName>
    </recommendedName>
</protein>
<feature type="region of interest" description="Disordered" evidence="7">
    <location>
        <begin position="2575"/>
        <end position="2612"/>
    </location>
</feature>
<keyword evidence="5" id="KW-0067">ATP-binding</keyword>
<dbReference type="Proteomes" id="UP000566819">
    <property type="component" value="Unassembled WGS sequence"/>
</dbReference>
<dbReference type="SUPFAM" id="SSF57903">
    <property type="entry name" value="FYVE/PHD zinc finger"/>
    <property type="match status" value="1"/>
</dbReference>
<feature type="region of interest" description="Disordered" evidence="7">
    <location>
        <begin position="3153"/>
        <end position="3204"/>
    </location>
</feature>
<dbReference type="InterPro" id="IPR011011">
    <property type="entry name" value="Znf_FYVE_PHD"/>
</dbReference>
<dbReference type="InterPro" id="IPR050747">
    <property type="entry name" value="Mitochondrial_chaperone_BCS1"/>
</dbReference>
<feature type="compositionally biased region" description="Basic and acidic residues" evidence="7">
    <location>
        <begin position="1200"/>
        <end position="1213"/>
    </location>
</feature>
<feature type="coiled-coil region" evidence="6">
    <location>
        <begin position="105"/>
        <end position="135"/>
    </location>
</feature>
<evidence type="ECO:0000259" key="8">
    <source>
        <dbReference type="PROSITE" id="PS51192"/>
    </source>
</evidence>
<feature type="domain" description="Helicase ATP-binding" evidence="8">
    <location>
        <begin position="1891"/>
        <end position="2127"/>
    </location>
</feature>
<feature type="compositionally biased region" description="Basic and acidic residues" evidence="7">
    <location>
        <begin position="3079"/>
        <end position="3107"/>
    </location>
</feature>
<evidence type="ECO:0000256" key="4">
    <source>
        <dbReference type="ARBA" id="ARBA00022833"/>
    </source>
</evidence>
<dbReference type="CDD" id="cd15489">
    <property type="entry name" value="PHD_SF"/>
    <property type="match status" value="1"/>
</dbReference>
<dbReference type="InterPro" id="IPR027417">
    <property type="entry name" value="P-loop_NTPase"/>
</dbReference>
<dbReference type="PANTHER" id="PTHR23070">
    <property type="entry name" value="BCS1 AAA-TYPE ATPASE"/>
    <property type="match status" value="1"/>
</dbReference>
<sequence length="3204" mass="361459">MAEMAEKAAKMFQKVGKKLSLGKKPENIYTPEPDPFHHDESELEDRGFCSSCSATHEQYMCGHSKRTRIDMCSDHTGLTPGYPDQHYTPVVIDYTEHLCKHCIQVRTATEHLEQLQKSVKERKRQSRLLKLAEDEQRTDGTSIKDTDLNKWIAPPISWGYENLIHIAVKRFREFLEIIGPKDPRIKVTDPQKYFSLGAQLFSLEIIKLFTLYLARTSSGMLDDRITVKTVQGYISNTISAAYRCTGKKQLEPEERKQVFVYIGVLGHDGELSNKVRPKHVATSNDLDLLVDAAFSDAYSLSVKSIRVVLNMALYMNLFVDVCGRGSDLAWGGPMISEQENHCLCWNHCHFYVVNVDDGDRVIAANIDIKYQKGQRRKDLQKTVTLRLLPVNMAMQDSLRLLATLALVDGVFGPGVSWSSILAIDPGELQIKSGPHTREIRQSDDFIEVPVFRFEHNAVPYTLRRGYANMLYLRASAEDRRFLMGHKTNSEIYSNYHSAISMVHVQELFRDVRAVNNAEMVGLSLNRIQHLPETISPEGWQTIEQDTEVIQYSLETSQMRTSLSELYGSIAAAVRSSDQRVRDLIAATARLKNRRRVLLRRIYGEEYRKLFTDPGRPPVPTPSTPMMMIDHHSWPDLVQVDDPTTEDSRDWLLHLEQEEESAAQELADYQTIVAEEPTVSDVEIGGPNSSLMVMDDVMPMPTNHSAGLPLQLAEGSDMIRLHKINDGSARPKNMTIARVREAMSSGGLTDAALSDIMVEVFSATHRSGKYIPGEEPVLGTSICRFSGVDLSLDWHAPETAHSAHATVLRHAANEAFEKHLLPLDVPCTYYSQGPTKRKNPKLCQYNKFKTRRQQINHVWEHTLQAHKRHHEVGNIPHGEWHCYYKGCAVLTSTPSDAGKVPKVLLSTTSVFMSKQSYLSHLYEEHRLSPRAIEPVLWCGICEHFLGWVQFGTAHDEHFEMHWDEVWSLVMEYGYTGQFDNGRRTIPSFCPFCLHDENLSPVERISKTMNLLSRGDYQKHIAAHFDGVDSGSILPCPCFPKTCSYQGEMTPAELENHLRTVHGIGRVEVSRSEARKNLKVLSERPANVQGGVEEERLLKKARNDNMPPKPVSQPVSQPAPEGGGNGKKEAEPPTAPRRPLRNSNKAELDQAMSGPSGARPTMPAGKAATNKTAAQDFPMKASSKKTKPAPTPSKPASTEPSDDPHRNGKGKQREQSDEEGQDETPSKDKPKKVKKGASVSRRRPSQPKLVESPGNIKKGVPFIDIPNNEQKLGSYMGFNDVTQLRALAMSWPVLKASIRFDVFGANMNKKTALRFLDDNEALFTGVNPDINWPLGPSPSTEIKSRHLACLLSTMKSEVESLTENSSDFNRQQQDIYAAAFAHRFMGREIPSIGYEDSHADGKVLSFSPPITGPYEQETRLEVFNRLWNLLRYVRYCFNNTQWEQKFSSEAMLQRCVIDISHVPQWLRPPEAPPANIATLIQKSVNVQAADQLEPLDITIIWEAIRFDGIEDLEDALVAAKEANIPQPTRKQRLLADPRLFSSIEAFRDAIRRQYNCHEIKMDIRSLELTFISEDGVKETQDVFRAPWPASKSTFESPSNKDFGLHVTFEALDDPSSNIFESFEPPPEIAGLFDTSSGDVRVNEAGVASIVAAAFDGTSGSKDGAQPPTNEVSSIGRSYLDIIFSQGGGINGIGAPPDPMKRFGSNKIAFLQYYDGMDVTEPETRRQWQKKLFMELSQNAKTAILKVDKVARDLKLTSAERSAIQTGEELGTQLAIAQEGVTIDVPLTEESEASSLREDDYYTMRSAFSGLNSRAGPELDVCLQLLDCEQLSNGRYQSRLFKDRTGCSFFNYQITGIVGILLKLYGKIDAERLLAATNSAHLPCAKKVHLAAGKLEHLLIHGAILADEVGLGKTKQALMVALIHVVLDDSMDPTGKERIFRPILLVVPPSLVNQWLCELRLHWPGFRVVMSYEEHEYKDMMQTSSLSYSAMSQYPHIDTLPANLRFIFDQKDPRAANVLILTSYETHKNRTARRKTKVIPGVPFKPPRFNDKGAPVWKRKPRKKHYWVTQHTGTYSLLAGDECQKVKNTTTGLWAVLHNQAFRKIVLLTATPMHNTIKDLIALLLLLWPMIETELQVRVKLDPSISEWFADIYQKELDLITELSNLPACDTRRLALLDPRHLRQAAASSEVHIQVAKKFRPILDLVLIQRSTSSVLPMEIGDPVSLRPLFRKMTTKTAIVKRLPAEEPEYQYFHRQYANEYVQEFQKQTRTEKIGRPMAMSARASVCGGAALRKLAMLNCSTILARLNLVMQSVEGNTHVATLDKWRSENQEADFIQDLTRGEGEPRSQTAADLVRFLTKGSPTLRLLFQVLLTYHVLDPLNKPFYKHHQKLIYADTVPANAYYVEKTLRAGLVDARTMHSGLSNNARSELVDLFNDPESSLKVLILLQDVGAIGFNMHISCNVIVFGADFRSYPQEAQAGGRINRVTSEFPGIAIKKSTPNSHDQFRSSRQTGKATVMLAANSQDPAIRNLLIRLLNEFQPRVNACHESQDGQEMLKEIQEKQNTRDVAIAVRMEEMKRQRREDQLKKQASKETRQLDVTNAESSTQGSKRTRKTVERFSLLDYDGKTGALLQPEERERRHKEATQQESFCEVCYRSISDENDTVTCSSCCTLGHAKCLGIALDEVQVPLHCQKCRMATLPNDKSTFEESVSRGEDDDDSSGPDEEDDEDDEYVDEGDHMDSDYDLIPDAASEEEFLASSEDGDDEEDFLVDTSLEAARELTREKKDEKHLRKLYRLNDFLSEEQPDDETRERAALLQLDPYVTWRLEDLEQEDCLQLALHLLYNRMQGNKNDGIKGYAFGTPIKGRRESCETLDSSYFDSHAIPKVLFESQRAKCVDVNYSQVRNMEDNSFAIAGYFKLKIYIISLNSPSMDEENLGTLFSELPKQCVVLLEDIDTAGLTHTRDEKDSDSKPLVTTMAASTPIKSLAKPKARGGKISLSALLNILDGVASQEGRVLIMTTNHIEKLDEALIRPGRVDMMVKFDLASTEMLSTIFRAIFATLEGDIPRSSKLSIRAPKPATTEKEKLDEKQREEEERKRELEFQEKKRREEEKVKGLAEEFAQIIPTMTFSPAEIQGYCLKYKRAPEAAVKNAAEWVKTMRTEKIKEKEKKEKEEEEKAQKEKEEEEKARKEKEEESSKAKEAKEV</sequence>
<dbReference type="SMART" id="SM00487">
    <property type="entry name" value="DEXDc"/>
    <property type="match status" value="1"/>
</dbReference>
<dbReference type="SMART" id="SM00490">
    <property type="entry name" value="HELICc"/>
    <property type="match status" value="1"/>
</dbReference>
<keyword evidence="6" id="KW-0175">Coiled coil</keyword>
<feature type="compositionally biased region" description="Acidic residues" evidence="7">
    <location>
        <begin position="2713"/>
        <end position="2733"/>
    </location>
</feature>
<dbReference type="InterPro" id="IPR003959">
    <property type="entry name" value="ATPase_AAA_core"/>
</dbReference>
<dbReference type="InterPro" id="IPR001650">
    <property type="entry name" value="Helicase_C-like"/>
</dbReference>
<evidence type="ECO:0008006" key="12">
    <source>
        <dbReference type="Google" id="ProtNLM"/>
    </source>
</evidence>
<dbReference type="PROSITE" id="PS00674">
    <property type="entry name" value="AAA"/>
    <property type="match status" value="1"/>
</dbReference>
<dbReference type="Gene3D" id="3.40.50.300">
    <property type="entry name" value="P-loop containing nucleotide triphosphate hydrolases"/>
    <property type="match status" value="2"/>
</dbReference>
<evidence type="ECO:0000256" key="2">
    <source>
        <dbReference type="ARBA" id="ARBA00022741"/>
    </source>
</evidence>
<evidence type="ECO:0000256" key="3">
    <source>
        <dbReference type="ARBA" id="ARBA00022771"/>
    </source>
</evidence>
<feature type="compositionally biased region" description="Polar residues" evidence="7">
    <location>
        <begin position="2595"/>
        <end position="2607"/>
    </location>
</feature>
<feature type="domain" description="Helicase C-terminal" evidence="9">
    <location>
        <begin position="2377"/>
        <end position="2576"/>
    </location>
</feature>
<dbReference type="SMART" id="SM00249">
    <property type="entry name" value="PHD"/>
    <property type="match status" value="1"/>
</dbReference>
<dbReference type="InterPro" id="IPR003960">
    <property type="entry name" value="ATPase_AAA_CS"/>
</dbReference>
<proteinExistence type="predicted"/>
<keyword evidence="1" id="KW-0479">Metal-binding</keyword>
<gene>
    <name evidence="10" type="ORF">G7Y89_g2010</name>
</gene>
<dbReference type="InterPro" id="IPR001965">
    <property type="entry name" value="Znf_PHD"/>
</dbReference>
<keyword evidence="2" id="KW-0547">Nucleotide-binding</keyword>
<dbReference type="SUPFAM" id="SSF52540">
    <property type="entry name" value="P-loop containing nucleoside triphosphate hydrolases"/>
    <property type="match status" value="3"/>
</dbReference>
<evidence type="ECO:0000313" key="11">
    <source>
        <dbReference type="Proteomes" id="UP000566819"/>
    </source>
</evidence>
<keyword evidence="11" id="KW-1185">Reference proteome</keyword>
<feature type="region of interest" description="Disordered" evidence="7">
    <location>
        <begin position="2703"/>
        <end position="2743"/>
    </location>
</feature>
<evidence type="ECO:0000256" key="7">
    <source>
        <dbReference type="SAM" id="MobiDB-lite"/>
    </source>
</evidence>
<reference evidence="10 11" key="1">
    <citation type="submission" date="2020-03" db="EMBL/GenBank/DDBJ databases">
        <title>Draft Genome Sequence of Cudoniella acicularis.</title>
        <authorList>
            <person name="Buettner E."/>
            <person name="Kellner H."/>
        </authorList>
    </citation>
    <scope>NUCLEOTIDE SEQUENCE [LARGE SCALE GENOMIC DNA]</scope>
    <source>
        <strain evidence="10 11">DSM 108380</strain>
    </source>
</reference>
<dbReference type="Pfam" id="PF25426">
    <property type="entry name" value="AAA_lid_BCS1"/>
    <property type="match status" value="1"/>
</dbReference>
<evidence type="ECO:0000259" key="9">
    <source>
        <dbReference type="PROSITE" id="PS51194"/>
    </source>
</evidence>
<dbReference type="PROSITE" id="PS51192">
    <property type="entry name" value="HELICASE_ATP_BIND_1"/>
    <property type="match status" value="1"/>
</dbReference>